<feature type="domain" description="SpoVT-AbrB" evidence="2">
    <location>
        <begin position="1"/>
        <end position="45"/>
    </location>
</feature>
<reference evidence="3 4" key="1">
    <citation type="submission" date="2007-05" db="EMBL/GenBank/DDBJ databases">
        <title>Complete sequence of Geobacter uraniireducens Rf4.</title>
        <authorList>
            <consortium name="US DOE Joint Genome Institute"/>
            <person name="Copeland A."/>
            <person name="Lucas S."/>
            <person name="Lapidus A."/>
            <person name="Barry K."/>
            <person name="Detter J.C."/>
            <person name="Glavina del Rio T."/>
            <person name="Hammon N."/>
            <person name="Israni S."/>
            <person name="Dalin E."/>
            <person name="Tice H."/>
            <person name="Pitluck S."/>
            <person name="Chertkov O."/>
            <person name="Brettin T."/>
            <person name="Bruce D."/>
            <person name="Han C."/>
            <person name="Schmutz J."/>
            <person name="Larimer F."/>
            <person name="Land M."/>
            <person name="Hauser L."/>
            <person name="Kyrpides N."/>
            <person name="Mikhailova N."/>
            <person name="Shelobolina E."/>
            <person name="Aklujkar M."/>
            <person name="Lovley D."/>
            <person name="Richardson P."/>
        </authorList>
    </citation>
    <scope>NUCLEOTIDE SEQUENCE [LARGE SCALE GENOMIC DNA]</scope>
    <source>
        <strain evidence="3 4">Rf4</strain>
    </source>
</reference>
<dbReference type="InterPro" id="IPR007159">
    <property type="entry name" value="SpoVT-AbrB_dom"/>
</dbReference>
<evidence type="ECO:0000256" key="1">
    <source>
        <dbReference type="PROSITE-ProRule" id="PRU01076"/>
    </source>
</evidence>
<dbReference type="HOGENOM" id="CLU_158484_2_1_7"/>
<name>A5G781_GEOUR</name>
<evidence type="ECO:0000259" key="2">
    <source>
        <dbReference type="PROSITE" id="PS51740"/>
    </source>
</evidence>
<dbReference type="AlphaFoldDB" id="A5G781"/>
<keyword evidence="1" id="KW-0238">DNA-binding</keyword>
<dbReference type="Gene3D" id="2.10.260.10">
    <property type="match status" value="1"/>
</dbReference>
<dbReference type="InterPro" id="IPR052975">
    <property type="entry name" value="Repressor-like_regulatory"/>
</dbReference>
<dbReference type="STRING" id="351605.Gura_3494"/>
<sequence length="81" mass="9102">MLSTVTSKGQVTIPKEIRDLLHIRSNDKVDFVLDGDRVLLVPVKTLLDLRGAVRARGKGDFSEERARAKTAVAKRVREEMK</sequence>
<evidence type="ECO:0000313" key="3">
    <source>
        <dbReference type="EMBL" id="ABQ27649.1"/>
    </source>
</evidence>
<dbReference type="Proteomes" id="UP000006695">
    <property type="component" value="Chromosome"/>
</dbReference>
<dbReference type="KEGG" id="gur:Gura_3494"/>
<keyword evidence="4" id="KW-1185">Reference proteome</keyword>
<dbReference type="PROSITE" id="PS51740">
    <property type="entry name" value="SPOVT_ABRB"/>
    <property type="match status" value="1"/>
</dbReference>
<organism evidence="3 4">
    <name type="scientific">Geotalea uraniireducens (strain Rf4)</name>
    <name type="common">Geobacter uraniireducens</name>
    <dbReference type="NCBI Taxonomy" id="351605"/>
    <lineage>
        <taxon>Bacteria</taxon>
        <taxon>Pseudomonadati</taxon>
        <taxon>Thermodesulfobacteriota</taxon>
        <taxon>Desulfuromonadia</taxon>
        <taxon>Geobacterales</taxon>
        <taxon>Geobacteraceae</taxon>
        <taxon>Geotalea</taxon>
    </lineage>
</organism>
<dbReference type="InterPro" id="IPR037914">
    <property type="entry name" value="SpoVT-AbrB_sf"/>
</dbReference>
<evidence type="ECO:0000313" key="4">
    <source>
        <dbReference type="Proteomes" id="UP000006695"/>
    </source>
</evidence>
<dbReference type="RefSeq" id="WP_011940308.1">
    <property type="nucleotide sequence ID" value="NC_009483.1"/>
</dbReference>
<dbReference type="NCBIfam" id="TIGR01439">
    <property type="entry name" value="lp_hng_hel_AbrB"/>
    <property type="match status" value="1"/>
</dbReference>
<accession>A5G781</accession>
<dbReference type="PANTHER" id="PTHR34860">
    <property type="entry name" value="REPRESSOR-LIKE PROTEIN SSO7C3"/>
    <property type="match status" value="1"/>
</dbReference>
<dbReference type="SMART" id="SM00966">
    <property type="entry name" value="SpoVT_AbrB"/>
    <property type="match status" value="1"/>
</dbReference>
<dbReference type="SUPFAM" id="SSF89447">
    <property type="entry name" value="AbrB/MazE/MraZ-like"/>
    <property type="match status" value="1"/>
</dbReference>
<proteinExistence type="predicted"/>
<dbReference type="Pfam" id="PF04014">
    <property type="entry name" value="MazE_antitoxin"/>
    <property type="match status" value="1"/>
</dbReference>
<gene>
    <name evidence="3" type="ordered locus">Gura_3494</name>
</gene>
<dbReference type="GO" id="GO:0003677">
    <property type="term" value="F:DNA binding"/>
    <property type="evidence" value="ECO:0007669"/>
    <property type="project" value="UniProtKB-UniRule"/>
</dbReference>
<dbReference type="PANTHER" id="PTHR34860:SF6">
    <property type="entry name" value="REPRESSOR-LIKE PROTEIN SSO7C3"/>
    <property type="match status" value="1"/>
</dbReference>
<dbReference type="EMBL" id="CP000698">
    <property type="protein sequence ID" value="ABQ27649.1"/>
    <property type="molecule type" value="Genomic_DNA"/>
</dbReference>
<protein>
    <submittedName>
        <fullName evidence="3">Transcriptional regulator, AbrB family</fullName>
    </submittedName>
</protein>